<keyword evidence="6 8" id="KW-0067">ATP-binding</keyword>
<keyword evidence="2 8" id="KW-0808">Transferase</keyword>
<dbReference type="InterPro" id="IPR004372">
    <property type="entry name" value="Ac/propionate_kinase"/>
</dbReference>
<feature type="site" description="Transition state stabilizer" evidence="8">
    <location>
        <position position="237"/>
    </location>
</feature>
<feature type="site" description="Transition state stabilizer" evidence="8">
    <location>
        <position position="177"/>
    </location>
</feature>
<dbReference type="EMBL" id="JAPUBN010000006">
    <property type="protein sequence ID" value="MCZ2720466.1"/>
    <property type="molecule type" value="Genomic_DNA"/>
</dbReference>
<feature type="binding site" evidence="8">
    <location>
        <position position="382"/>
    </location>
    <ligand>
        <name>Mg(2+)</name>
        <dbReference type="ChEBI" id="CHEBI:18420"/>
    </ligand>
</feature>
<comment type="pathway">
    <text evidence="8">Metabolic intermediate biosynthesis; acetyl-CoA biosynthesis; acetyl-CoA from acetate: step 1/2.</text>
</comment>
<evidence type="ECO:0000256" key="5">
    <source>
        <dbReference type="ARBA" id="ARBA00022777"/>
    </source>
</evidence>
<evidence type="ECO:0000256" key="8">
    <source>
        <dbReference type="HAMAP-Rule" id="MF_00020"/>
    </source>
</evidence>
<reference evidence="10" key="1">
    <citation type="submission" date="2022-12" db="EMBL/GenBank/DDBJ databases">
        <title>Marinomonas 15G1-11 sp. nov, isolated from marine algae.</title>
        <authorList>
            <person name="Butt M."/>
            <person name="Choi D.G."/>
            <person name="Kim J.M."/>
            <person name="Lee J.K."/>
            <person name="Baek J.H."/>
            <person name="Jeon C.O."/>
        </authorList>
    </citation>
    <scope>NUCLEOTIDE SEQUENCE</scope>
    <source>
        <strain evidence="10">15G1-11</strain>
    </source>
</reference>
<dbReference type="InterPro" id="IPR000890">
    <property type="entry name" value="Aliphatic_acid_kin_short-chain"/>
</dbReference>
<dbReference type="Gene3D" id="3.30.420.40">
    <property type="match status" value="2"/>
</dbReference>
<evidence type="ECO:0000256" key="1">
    <source>
        <dbReference type="ARBA" id="ARBA00008748"/>
    </source>
</evidence>
<keyword evidence="7 8" id="KW-0460">Magnesium</keyword>
<dbReference type="GO" id="GO:0016301">
    <property type="term" value="F:kinase activity"/>
    <property type="evidence" value="ECO:0007669"/>
    <property type="project" value="UniProtKB-KW"/>
</dbReference>
<dbReference type="SUPFAM" id="SSF53067">
    <property type="entry name" value="Actin-like ATPase domain"/>
    <property type="match status" value="2"/>
</dbReference>
<feature type="binding site" evidence="8">
    <location>
        <position position="88"/>
    </location>
    <ligand>
        <name>substrate</name>
    </ligand>
</feature>
<dbReference type="PANTHER" id="PTHR21060">
    <property type="entry name" value="ACETATE KINASE"/>
    <property type="match status" value="1"/>
</dbReference>
<proteinExistence type="inferred from homology"/>
<keyword evidence="3 8" id="KW-0479">Metal-binding</keyword>
<feature type="binding site" evidence="8">
    <location>
        <begin position="204"/>
        <end position="208"/>
    </location>
    <ligand>
        <name>ATP</name>
        <dbReference type="ChEBI" id="CHEBI:30616"/>
    </ligand>
</feature>
<gene>
    <name evidence="8" type="primary">ackA</name>
    <name evidence="10" type="ORF">O1D97_02085</name>
</gene>
<evidence type="ECO:0000256" key="7">
    <source>
        <dbReference type="ARBA" id="ARBA00022842"/>
    </source>
</evidence>
<feature type="binding site" evidence="8">
    <location>
        <position position="9"/>
    </location>
    <ligand>
        <name>Mg(2+)</name>
        <dbReference type="ChEBI" id="CHEBI:18420"/>
    </ligand>
</feature>
<comment type="caution">
    <text evidence="10">The sequence shown here is derived from an EMBL/GenBank/DDBJ whole genome shotgun (WGS) entry which is preliminary data.</text>
</comment>
<dbReference type="InterPro" id="IPR043129">
    <property type="entry name" value="ATPase_NBD"/>
</dbReference>
<name>A0ABT4JQA1_9GAMM</name>
<dbReference type="NCBIfam" id="TIGR00016">
    <property type="entry name" value="ackA"/>
    <property type="match status" value="1"/>
</dbReference>
<comment type="cofactor">
    <cofactor evidence="8">
        <name>Mg(2+)</name>
        <dbReference type="ChEBI" id="CHEBI:18420"/>
    </cofactor>
    <cofactor evidence="8">
        <name>Mn(2+)</name>
        <dbReference type="ChEBI" id="CHEBI:29035"/>
    </cofactor>
    <text evidence="8">Mg(2+). Can also accept Mn(2+).</text>
</comment>
<organism evidence="10 11">
    <name type="scientific">Marinomonas phaeophyticola</name>
    <dbReference type="NCBI Taxonomy" id="3004091"/>
    <lineage>
        <taxon>Bacteria</taxon>
        <taxon>Pseudomonadati</taxon>
        <taxon>Pseudomonadota</taxon>
        <taxon>Gammaproteobacteria</taxon>
        <taxon>Oceanospirillales</taxon>
        <taxon>Oceanospirillaceae</taxon>
        <taxon>Marinomonas</taxon>
    </lineage>
</organism>
<keyword evidence="8" id="KW-0963">Cytoplasm</keyword>
<dbReference type="CDD" id="cd24010">
    <property type="entry name" value="ASKHA_NBD_AcK_PK"/>
    <property type="match status" value="1"/>
</dbReference>
<comment type="subcellular location">
    <subcellularLocation>
        <location evidence="8">Cytoplasm</location>
    </subcellularLocation>
</comment>
<dbReference type="Pfam" id="PF00871">
    <property type="entry name" value="Acetate_kinase"/>
    <property type="match status" value="1"/>
</dbReference>
<accession>A0ABT4JQA1</accession>
<evidence type="ECO:0000256" key="9">
    <source>
        <dbReference type="RuleBase" id="RU003835"/>
    </source>
</evidence>
<feature type="binding site" evidence="8">
    <location>
        <begin position="327"/>
        <end position="331"/>
    </location>
    <ligand>
        <name>ATP</name>
        <dbReference type="ChEBI" id="CHEBI:30616"/>
    </ligand>
</feature>
<dbReference type="PROSITE" id="PS01076">
    <property type="entry name" value="ACETATE_KINASE_2"/>
    <property type="match status" value="1"/>
</dbReference>
<comment type="function">
    <text evidence="8">Catalyzes the formation of acetyl phosphate from acetate and ATP. Can also catalyze the reverse reaction.</text>
</comment>
<sequence>MDDAILVINSGSSSLKFAILAQAGNQLVVEGIAEGLGSSAGHLTIKCDGRKTVQELTQADHKNALVKINSWLEESPSLKSCLKGIGHRIVHGGEFFSASVIIDDNVIKHLNECAELAPLHSPAHLKGIEIAQYLFPTLPQVAVFDTAFHQTIEKEHFLYGIPISYYQDYHFRKYGFHGTSYRYISQKLEECFPLSIQQGVLVAHLGNGASVCAINSGKSSDTSMGLTPLDGLMMGTRSGSVDPSLIAFIAEKEKLTVEETIDVLNKKSGLLGVSEISNDCRLLEEAMQAGNVKAKLALDMFSNRAAKQLMSVATTLNSIDHIVFTGGIGENSTYIREKICTNLKAFNISIDTQKNLNASRGDISSIAQDSSSSKIWIIPTNEEKMIALDTINLIKNDE</sequence>
<evidence type="ECO:0000256" key="4">
    <source>
        <dbReference type="ARBA" id="ARBA00022741"/>
    </source>
</evidence>
<dbReference type="PANTHER" id="PTHR21060:SF17">
    <property type="entry name" value="PROPIONATE KINASE"/>
    <property type="match status" value="1"/>
</dbReference>
<protein>
    <recommendedName>
        <fullName evidence="8">Acetate kinase</fullName>
        <ecNumber evidence="8">2.7.2.1</ecNumber>
    </recommendedName>
    <alternativeName>
        <fullName evidence="8">Acetokinase</fullName>
    </alternativeName>
</protein>
<keyword evidence="5 8" id="KW-0418">Kinase</keyword>
<comment type="similarity">
    <text evidence="1 8 9">Belongs to the acetokinase family.</text>
</comment>
<evidence type="ECO:0000256" key="6">
    <source>
        <dbReference type="ARBA" id="ARBA00022840"/>
    </source>
</evidence>
<dbReference type="PROSITE" id="PS01075">
    <property type="entry name" value="ACETATE_KINASE_1"/>
    <property type="match status" value="1"/>
</dbReference>
<comment type="catalytic activity">
    <reaction evidence="8">
        <text>acetate + ATP = acetyl phosphate + ADP</text>
        <dbReference type="Rhea" id="RHEA:11352"/>
        <dbReference type="ChEBI" id="CHEBI:22191"/>
        <dbReference type="ChEBI" id="CHEBI:30089"/>
        <dbReference type="ChEBI" id="CHEBI:30616"/>
        <dbReference type="ChEBI" id="CHEBI:456216"/>
        <dbReference type="EC" id="2.7.2.1"/>
    </reaction>
</comment>
<dbReference type="HAMAP" id="MF_00020">
    <property type="entry name" value="Acetate_kinase"/>
    <property type="match status" value="1"/>
</dbReference>
<dbReference type="Proteomes" id="UP001149719">
    <property type="component" value="Unassembled WGS sequence"/>
</dbReference>
<keyword evidence="4 8" id="KW-0547">Nucleotide-binding</keyword>
<evidence type="ECO:0000256" key="2">
    <source>
        <dbReference type="ARBA" id="ARBA00022679"/>
    </source>
</evidence>
<feature type="active site" description="Proton donor/acceptor" evidence="8">
    <location>
        <position position="145"/>
    </location>
</feature>
<evidence type="ECO:0000256" key="3">
    <source>
        <dbReference type="ARBA" id="ARBA00022723"/>
    </source>
</evidence>
<dbReference type="PIRSF" id="PIRSF000722">
    <property type="entry name" value="Acetate_prop_kin"/>
    <property type="match status" value="1"/>
</dbReference>
<evidence type="ECO:0000313" key="10">
    <source>
        <dbReference type="EMBL" id="MCZ2720466.1"/>
    </source>
</evidence>
<dbReference type="EC" id="2.7.2.1" evidence="8"/>
<keyword evidence="11" id="KW-1185">Reference proteome</keyword>
<dbReference type="InterPro" id="IPR023865">
    <property type="entry name" value="Aliphatic_acid_kinase_CS"/>
</dbReference>
<dbReference type="RefSeq" id="WP_269122380.1">
    <property type="nucleotide sequence ID" value="NZ_JAPUBN010000006.1"/>
</dbReference>
<evidence type="ECO:0000313" key="11">
    <source>
        <dbReference type="Proteomes" id="UP001149719"/>
    </source>
</evidence>
<dbReference type="PRINTS" id="PR00471">
    <property type="entry name" value="ACETATEKNASE"/>
</dbReference>
<feature type="binding site" evidence="8">
    <location>
        <begin position="279"/>
        <end position="281"/>
    </location>
    <ligand>
        <name>ATP</name>
        <dbReference type="ChEBI" id="CHEBI:30616"/>
    </ligand>
</feature>
<comment type="subunit">
    <text evidence="8">Homodimer.</text>
</comment>
<feature type="binding site" evidence="8">
    <location>
        <position position="16"/>
    </location>
    <ligand>
        <name>ATP</name>
        <dbReference type="ChEBI" id="CHEBI:30616"/>
    </ligand>
</feature>